<organism evidence="1 2">
    <name type="scientific">Streptococcus sanguinis SK405</name>
    <dbReference type="NCBI Taxonomy" id="888817"/>
    <lineage>
        <taxon>Bacteria</taxon>
        <taxon>Bacillati</taxon>
        <taxon>Bacillota</taxon>
        <taxon>Bacilli</taxon>
        <taxon>Lactobacillales</taxon>
        <taxon>Streptococcaceae</taxon>
        <taxon>Streptococcus</taxon>
    </lineage>
</organism>
<reference evidence="1 2" key="1">
    <citation type="submission" date="2011-01" db="EMBL/GenBank/DDBJ databases">
        <authorList>
            <person name="Muzny D."/>
            <person name="Qin X."/>
            <person name="Buhay C."/>
            <person name="Dugan-Rocha S."/>
            <person name="Ding Y."/>
            <person name="Chen G."/>
            <person name="Hawes A."/>
            <person name="Holder M."/>
            <person name="Jhangiani S."/>
            <person name="Johnson A."/>
            <person name="Khan Z."/>
            <person name="Li Z."/>
            <person name="Liu W."/>
            <person name="Liu X."/>
            <person name="Perez L."/>
            <person name="Shen H."/>
            <person name="Wang Q."/>
            <person name="Watt J."/>
            <person name="Xi L."/>
            <person name="Xin Y."/>
            <person name="Zhou J."/>
            <person name="Deng J."/>
            <person name="Jiang H."/>
            <person name="Liu Y."/>
            <person name="Qu J."/>
            <person name="Song X.-Z."/>
            <person name="Zhang L."/>
            <person name="Villasana D."/>
            <person name="Johnson A."/>
            <person name="Liu J."/>
            <person name="Liyanage D."/>
            <person name="Lorensuhewa L."/>
            <person name="Robinson T."/>
            <person name="Song A."/>
            <person name="Song B.-B."/>
            <person name="Dinh H."/>
            <person name="Thornton R."/>
            <person name="Coyle M."/>
            <person name="Francisco L."/>
            <person name="Jackson L."/>
            <person name="Javaid M."/>
            <person name="Korchina V."/>
            <person name="Kovar C."/>
            <person name="Mata R."/>
            <person name="Mathew T."/>
            <person name="Ngo R."/>
            <person name="Nguyen L."/>
            <person name="Nguyen N."/>
            <person name="Okwuonu G."/>
            <person name="Ongeri F."/>
            <person name="Pham C."/>
            <person name="Simmons D."/>
            <person name="Wilczek-Boney K."/>
            <person name="Hale W."/>
            <person name="Jakkamsetti A."/>
            <person name="Pham P."/>
            <person name="Ruth R."/>
            <person name="San Lucas F."/>
            <person name="Warren J."/>
            <person name="Zhang J."/>
            <person name="Zhao Z."/>
            <person name="Zhou C."/>
            <person name="Zhu D."/>
            <person name="Lee S."/>
            <person name="Bess C."/>
            <person name="Blankenburg K."/>
            <person name="Forbes L."/>
            <person name="Fu Q."/>
            <person name="Gubbala S."/>
            <person name="Hirani K."/>
            <person name="Jayaseelan J.C."/>
            <person name="Lara F."/>
            <person name="Munidasa M."/>
            <person name="Palculict T."/>
            <person name="Patil S."/>
            <person name="Pu L.-L."/>
            <person name="Saada N."/>
            <person name="Tang L."/>
            <person name="Weissenberger G."/>
            <person name="Zhu Y."/>
            <person name="Hemphill L."/>
            <person name="Shang Y."/>
            <person name="Youmans B."/>
            <person name="Ayvaz T."/>
            <person name="Ross M."/>
            <person name="Santibanez J."/>
            <person name="Aqrawi P."/>
            <person name="Gross S."/>
            <person name="Joshi V."/>
            <person name="Fowler G."/>
            <person name="Nazareth L."/>
            <person name="Reid J."/>
            <person name="Worley K."/>
            <person name="Petrosino J."/>
            <person name="Highlander S."/>
            <person name="Gibbs R."/>
        </authorList>
    </citation>
    <scope>NUCLEOTIDE SEQUENCE [LARGE SCALE GENOMIC DNA]</scope>
    <source>
        <strain evidence="1 2">SK405</strain>
    </source>
</reference>
<dbReference type="RefSeq" id="WP_002899838.1">
    <property type="nucleotide sequence ID" value="NZ_GL872311.1"/>
</dbReference>
<protein>
    <recommendedName>
        <fullName evidence="3">SMI1/KNR4 family protein</fullName>
    </recommendedName>
</protein>
<comment type="caution">
    <text evidence="1">The sequence shown here is derived from an EMBL/GenBank/DDBJ whole genome shotgun (WGS) entry which is preliminary data.</text>
</comment>
<evidence type="ECO:0008006" key="3">
    <source>
        <dbReference type="Google" id="ProtNLM"/>
    </source>
</evidence>
<evidence type="ECO:0000313" key="2">
    <source>
        <dbReference type="Proteomes" id="UP000003857"/>
    </source>
</evidence>
<dbReference type="AlphaFoldDB" id="A0ABC9PID9"/>
<dbReference type="GeneID" id="48426025"/>
<proteinExistence type="predicted"/>
<accession>A0ABC9PID9</accession>
<name>A0ABC9PID9_STRSA</name>
<sequence length="236" mass="27675">MDKMVNEKIAFLNKYTLSSEKKVEFVTDESTILNAPIPEYWKVAFLTDNLEDRKSAILGEWRKYLARELSNTILYLQTYLTDIELMRIGEEYSILYTILSYKTQKTAFYEGKNPLSESNFGKKFDCTVENIDKTIVNFYTKVHNGFYYYPSKTMGLDSAENIDSMADFEWEYEDQLEMDLTSCYNFFSNGMGTYIVLDLTQNIETGAYLWSTKELPKGNLNFWDIIDEWIIIGLDF</sequence>
<evidence type="ECO:0000313" key="1">
    <source>
        <dbReference type="EMBL" id="EGC25673.1"/>
    </source>
</evidence>
<dbReference type="Proteomes" id="UP000003857">
    <property type="component" value="Unassembled WGS sequence"/>
</dbReference>
<gene>
    <name evidence="1" type="ORF">HMPREF9390_0140</name>
</gene>
<dbReference type="EMBL" id="AEWZ01000001">
    <property type="protein sequence ID" value="EGC25673.1"/>
    <property type="molecule type" value="Genomic_DNA"/>
</dbReference>